<feature type="domain" description="4Fe-4S ferredoxin-type" evidence="9">
    <location>
        <begin position="112"/>
        <end position="143"/>
    </location>
</feature>
<sequence>MPPRPGKPIRPNDLSVGEMAARAGVAVSTLHFYEAEGLIESWRTPANHRRYDRRELRRVAVIRVAQSLGIPLAEIRDILGGLPKGRAPNKAEWQAVSVAWRTELNARIARLEALRDDLDGCIGCGCLSMETCPLYNPADVKGRSGAGPRTWIDRESQIDHEAS</sequence>
<dbReference type="GO" id="GO:0003700">
    <property type="term" value="F:DNA-binding transcription factor activity"/>
    <property type="evidence" value="ECO:0007669"/>
    <property type="project" value="InterPro"/>
</dbReference>
<dbReference type="PRINTS" id="PR00040">
    <property type="entry name" value="HTHMERR"/>
</dbReference>
<accession>A0A1G7HAL2</accession>
<evidence type="ECO:0000256" key="7">
    <source>
        <dbReference type="ARBA" id="ARBA00023163"/>
    </source>
</evidence>
<evidence type="ECO:0000256" key="2">
    <source>
        <dbReference type="ARBA" id="ARBA00022723"/>
    </source>
</evidence>
<proteinExistence type="predicted"/>
<evidence type="ECO:0000256" key="6">
    <source>
        <dbReference type="ARBA" id="ARBA00023125"/>
    </source>
</evidence>
<dbReference type="PANTHER" id="PTHR30204">
    <property type="entry name" value="REDOX-CYCLING DRUG-SENSING TRANSCRIPTIONAL ACTIVATOR SOXR"/>
    <property type="match status" value="1"/>
</dbReference>
<evidence type="ECO:0000256" key="1">
    <source>
        <dbReference type="ARBA" id="ARBA00022714"/>
    </source>
</evidence>
<dbReference type="NCBIfam" id="TIGR01950">
    <property type="entry name" value="SoxR"/>
    <property type="match status" value="1"/>
</dbReference>
<dbReference type="CDD" id="cd01110">
    <property type="entry name" value="HTH_SoxR"/>
    <property type="match status" value="1"/>
</dbReference>
<dbReference type="AlphaFoldDB" id="A0A1G7HAL2"/>
<dbReference type="InterPro" id="IPR000551">
    <property type="entry name" value="MerR-type_HTH_dom"/>
</dbReference>
<dbReference type="InterPro" id="IPR015358">
    <property type="entry name" value="Tscrpt_reg_MerR_DNA-bd"/>
</dbReference>
<dbReference type="InterPro" id="IPR017896">
    <property type="entry name" value="4Fe4S_Fe-S-bd"/>
</dbReference>
<keyword evidence="2" id="KW-0479">Metal-binding</keyword>
<dbReference type="GO" id="GO:0006979">
    <property type="term" value="P:response to oxidative stress"/>
    <property type="evidence" value="ECO:0007669"/>
    <property type="project" value="InterPro"/>
</dbReference>
<reference evidence="11" key="1">
    <citation type="submission" date="2016-10" db="EMBL/GenBank/DDBJ databases">
        <authorList>
            <person name="Varghese N."/>
            <person name="Submissions S."/>
        </authorList>
    </citation>
    <scope>NUCLEOTIDE SEQUENCE [LARGE SCALE GENOMIC DNA]</scope>
    <source>
        <strain evidence="11">DSM 10146</strain>
    </source>
</reference>
<evidence type="ECO:0000256" key="4">
    <source>
        <dbReference type="ARBA" id="ARBA00023014"/>
    </source>
</evidence>
<keyword evidence="7" id="KW-0804">Transcription</keyword>
<dbReference type="Proteomes" id="UP000198994">
    <property type="component" value="Unassembled WGS sequence"/>
</dbReference>
<evidence type="ECO:0000313" key="10">
    <source>
        <dbReference type="EMBL" id="SDE97334.1"/>
    </source>
</evidence>
<dbReference type="PANTHER" id="PTHR30204:SF0">
    <property type="entry name" value="REDOX-SENSITIVE TRANSCRIPTIONAL ACTIVATOR SOXR"/>
    <property type="match status" value="1"/>
</dbReference>
<gene>
    <name evidence="10" type="ORF">SAMN04488105_110172</name>
</gene>
<dbReference type="InterPro" id="IPR047057">
    <property type="entry name" value="MerR_fam"/>
</dbReference>
<dbReference type="GO" id="GO:0003677">
    <property type="term" value="F:DNA binding"/>
    <property type="evidence" value="ECO:0007669"/>
    <property type="project" value="UniProtKB-KW"/>
</dbReference>
<dbReference type="Pfam" id="PF09278">
    <property type="entry name" value="MerR-DNA-bind"/>
    <property type="match status" value="1"/>
</dbReference>
<dbReference type="Gene3D" id="1.10.1660.10">
    <property type="match status" value="1"/>
</dbReference>
<dbReference type="InterPro" id="IPR009061">
    <property type="entry name" value="DNA-bd_dom_put_sf"/>
</dbReference>
<dbReference type="PROSITE" id="PS51379">
    <property type="entry name" value="4FE4S_FER_2"/>
    <property type="match status" value="1"/>
</dbReference>
<keyword evidence="5" id="KW-0805">Transcription regulation</keyword>
<keyword evidence="11" id="KW-1185">Reference proteome</keyword>
<dbReference type="STRING" id="282683.SAMN04488105_110172"/>
<dbReference type="PROSITE" id="PS00552">
    <property type="entry name" value="HTH_MERR_1"/>
    <property type="match status" value="1"/>
</dbReference>
<name>A0A1G7HAL2_9RHOB</name>
<evidence type="ECO:0000259" key="8">
    <source>
        <dbReference type="PROSITE" id="PS50937"/>
    </source>
</evidence>
<dbReference type="GO" id="GO:0051537">
    <property type="term" value="F:2 iron, 2 sulfur cluster binding"/>
    <property type="evidence" value="ECO:0007669"/>
    <property type="project" value="UniProtKB-KW"/>
</dbReference>
<dbReference type="RefSeq" id="WP_089961133.1">
    <property type="nucleotide sequence ID" value="NZ_FNAV01000010.1"/>
</dbReference>
<evidence type="ECO:0000256" key="5">
    <source>
        <dbReference type="ARBA" id="ARBA00023015"/>
    </source>
</evidence>
<keyword evidence="3" id="KW-0408">Iron</keyword>
<dbReference type="OrthoDB" id="9802944at2"/>
<protein>
    <submittedName>
        <fullName evidence="10">MerR family transcriptional regulator, redox-sensitive transcriptional activator SoxR</fullName>
    </submittedName>
</protein>
<organism evidence="10 11">
    <name type="scientific">Salipiger thiooxidans</name>
    <dbReference type="NCBI Taxonomy" id="282683"/>
    <lineage>
        <taxon>Bacteria</taxon>
        <taxon>Pseudomonadati</taxon>
        <taxon>Pseudomonadota</taxon>
        <taxon>Alphaproteobacteria</taxon>
        <taxon>Rhodobacterales</taxon>
        <taxon>Roseobacteraceae</taxon>
        <taxon>Salipiger</taxon>
    </lineage>
</organism>
<keyword evidence="6" id="KW-0238">DNA-binding</keyword>
<dbReference type="EMBL" id="FNAV01000010">
    <property type="protein sequence ID" value="SDE97334.1"/>
    <property type="molecule type" value="Genomic_DNA"/>
</dbReference>
<evidence type="ECO:0000313" key="11">
    <source>
        <dbReference type="Proteomes" id="UP000198994"/>
    </source>
</evidence>
<keyword evidence="1" id="KW-0001">2Fe-2S</keyword>
<dbReference type="GO" id="GO:0046872">
    <property type="term" value="F:metal ion binding"/>
    <property type="evidence" value="ECO:0007669"/>
    <property type="project" value="UniProtKB-KW"/>
</dbReference>
<dbReference type="Pfam" id="PF00376">
    <property type="entry name" value="MerR"/>
    <property type="match status" value="1"/>
</dbReference>
<dbReference type="InterPro" id="IPR010211">
    <property type="entry name" value="Redox-sen_tscrpt-act_SoxR"/>
</dbReference>
<dbReference type="SMART" id="SM00422">
    <property type="entry name" value="HTH_MERR"/>
    <property type="match status" value="1"/>
</dbReference>
<dbReference type="SUPFAM" id="SSF46955">
    <property type="entry name" value="Putative DNA-binding domain"/>
    <property type="match status" value="1"/>
</dbReference>
<feature type="domain" description="HTH merR-type" evidence="8">
    <location>
        <begin position="13"/>
        <end position="81"/>
    </location>
</feature>
<evidence type="ECO:0000256" key="3">
    <source>
        <dbReference type="ARBA" id="ARBA00023004"/>
    </source>
</evidence>
<evidence type="ECO:0000259" key="9">
    <source>
        <dbReference type="PROSITE" id="PS51379"/>
    </source>
</evidence>
<keyword evidence="4" id="KW-0411">Iron-sulfur</keyword>
<dbReference type="PROSITE" id="PS50937">
    <property type="entry name" value="HTH_MERR_2"/>
    <property type="match status" value="1"/>
</dbReference>